<protein>
    <submittedName>
        <fullName evidence="2">Uncharacterized protein</fullName>
    </submittedName>
</protein>
<sequence length="57" mass="6306">MLFNLNAKIVPLDTSAKLYPEIYSHGKLQLTPCVKLGFLLLTFLLTCLFFFGGALVA</sequence>
<name>A0A2P2Q951_RHIMU</name>
<feature type="transmembrane region" description="Helical" evidence="1">
    <location>
        <begin position="36"/>
        <end position="56"/>
    </location>
</feature>
<evidence type="ECO:0000313" key="2">
    <source>
        <dbReference type="EMBL" id="MBX63518.1"/>
    </source>
</evidence>
<keyword evidence="1" id="KW-0812">Transmembrane</keyword>
<reference evidence="2" key="1">
    <citation type="submission" date="2018-02" db="EMBL/GenBank/DDBJ databases">
        <title>Rhizophora mucronata_Transcriptome.</title>
        <authorList>
            <person name="Meera S.P."/>
            <person name="Sreeshan A."/>
            <person name="Augustine A."/>
        </authorList>
    </citation>
    <scope>NUCLEOTIDE SEQUENCE</scope>
    <source>
        <tissue evidence="2">Leaf</tissue>
    </source>
</reference>
<accession>A0A2P2Q951</accession>
<evidence type="ECO:0000256" key="1">
    <source>
        <dbReference type="SAM" id="Phobius"/>
    </source>
</evidence>
<proteinExistence type="predicted"/>
<dbReference type="AlphaFoldDB" id="A0A2P2Q951"/>
<organism evidence="2">
    <name type="scientific">Rhizophora mucronata</name>
    <name type="common">Asiatic mangrove</name>
    <dbReference type="NCBI Taxonomy" id="61149"/>
    <lineage>
        <taxon>Eukaryota</taxon>
        <taxon>Viridiplantae</taxon>
        <taxon>Streptophyta</taxon>
        <taxon>Embryophyta</taxon>
        <taxon>Tracheophyta</taxon>
        <taxon>Spermatophyta</taxon>
        <taxon>Magnoliopsida</taxon>
        <taxon>eudicotyledons</taxon>
        <taxon>Gunneridae</taxon>
        <taxon>Pentapetalae</taxon>
        <taxon>rosids</taxon>
        <taxon>fabids</taxon>
        <taxon>Malpighiales</taxon>
        <taxon>Rhizophoraceae</taxon>
        <taxon>Rhizophora</taxon>
    </lineage>
</organism>
<dbReference type="EMBL" id="GGEC01083034">
    <property type="protein sequence ID" value="MBX63518.1"/>
    <property type="molecule type" value="Transcribed_RNA"/>
</dbReference>
<keyword evidence="1" id="KW-1133">Transmembrane helix</keyword>
<keyword evidence="1" id="KW-0472">Membrane</keyword>